<comment type="caution">
    <text evidence="1">The sequence shown here is derived from an EMBL/GenBank/DDBJ whole genome shotgun (WGS) entry which is preliminary data.</text>
</comment>
<reference evidence="1 2" key="1">
    <citation type="submission" date="2016-01" db="EMBL/GenBank/DDBJ databases">
        <title>Mycobacterium immunogenum strain CD11_6 genome sequencing and assembly.</title>
        <authorList>
            <person name="Kaur G."/>
            <person name="Nair G.R."/>
            <person name="Mayilraj S."/>
        </authorList>
    </citation>
    <scope>NUCLEOTIDE SEQUENCE [LARGE SCALE GENOMIC DNA]</scope>
    <source>
        <strain evidence="1 2">CD11-6</strain>
    </source>
</reference>
<accession>A0A179VFH0</accession>
<gene>
    <name evidence="1" type="ORF">AWB85_19515</name>
</gene>
<name>A0A179VFH0_9MYCO</name>
<dbReference type="AlphaFoldDB" id="A0A179VFH0"/>
<sequence length="68" mass="7292">MIDNSEPFTSGQAEMLDIAAKFGANHPTGLDPRIDAALAARTETSRRHLEEIAHSLGAAAEAIREYKG</sequence>
<dbReference type="Proteomes" id="UP000186919">
    <property type="component" value="Unassembled WGS sequence"/>
</dbReference>
<dbReference type="EMBL" id="LQYE01000003">
    <property type="protein sequence ID" value="OAT69735.1"/>
    <property type="molecule type" value="Genomic_DNA"/>
</dbReference>
<organism evidence="1 2">
    <name type="scientific">Mycobacteroides immunogenum</name>
    <dbReference type="NCBI Taxonomy" id="83262"/>
    <lineage>
        <taxon>Bacteria</taxon>
        <taxon>Bacillati</taxon>
        <taxon>Actinomycetota</taxon>
        <taxon>Actinomycetes</taxon>
        <taxon>Mycobacteriales</taxon>
        <taxon>Mycobacteriaceae</taxon>
        <taxon>Mycobacteroides</taxon>
    </lineage>
</organism>
<dbReference type="RefSeq" id="WP_064628400.1">
    <property type="nucleotide sequence ID" value="NZ_LQYE01000003.1"/>
</dbReference>
<evidence type="ECO:0000313" key="1">
    <source>
        <dbReference type="EMBL" id="OAT69735.1"/>
    </source>
</evidence>
<evidence type="ECO:0000313" key="2">
    <source>
        <dbReference type="Proteomes" id="UP000186919"/>
    </source>
</evidence>
<protein>
    <submittedName>
        <fullName evidence="1">Uncharacterized protein</fullName>
    </submittedName>
</protein>
<proteinExistence type="predicted"/>